<evidence type="ECO:0000256" key="3">
    <source>
        <dbReference type="ARBA" id="ARBA00022475"/>
    </source>
</evidence>
<accession>A0ABY2S9L0</accession>
<evidence type="ECO:0000256" key="5">
    <source>
        <dbReference type="ARBA" id="ARBA00022989"/>
    </source>
</evidence>
<dbReference type="InterPro" id="IPR036259">
    <property type="entry name" value="MFS_trans_sf"/>
</dbReference>
<dbReference type="Gene3D" id="1.20.1250.20">
    <property type="entry name" value="MFS general substrate transporter like domains"/>
    <property type="match status" value="2"/>
</dbReference>
<feature type="transmembrane region" description="Helical" evidence="7">
    <location>
        <begin position="102"/>
        <end position="122"/>
    </location>
</feature>
<feature type="transmembrane region" description="Helical" evidence="7">
    <location>
        <begin position="322"/>
        <end position="347"/>
    </location>
</feature>
<sequence>MVRKAALGSAVGTTVEAYDFQIYGVASALVFSSVFFAGVPASLGTVFSFATLAVGFLARPLGAIVFGHFGDKLGRKKLLVIALMGAGGCTTLIGALPSHASAGIWAPVLLVLLRLLQGLFHGGEQGGAVLMAVEHAPPNRRGWYGSWAFLGSPGGALLAAGALSATMALTGDSFLDWGWRIPFLISFVLLGIGMVIRSTVAESPEFQKLKDTGEKSRSPMADVLRENWRLVLSAVGVNLGFNAFIWVLLTYSLSYGTRYLGLDRQVMLTSTLLGSGAMILGILVFARLSDSLGRLPVMLAGAAFCVLYPFPLFALLDTRDPTTVTVAMVVGFAGASALFGPMAAFLAELFPTKVAYSGVSLGYSLGAVLGGGLAPFVASLLMEASGGAYWSVSLYLSLGSALTLGSLVYLRRRAGRTVTAHERSHEGVGRS</sequence>
<feature type="transmembrane region" description="Helical" evidence="7">
    <location>
        <begin position="266"/>
        <end position="285"/>
    </location>
</feature>
<protein>
    <submittedName>
        <fullName evidence="9">MHS family MFS transporter</fullName>
    </submittedName>
</protein>
<evidence type="ECO:0000259" key="8">
    <source>
        <dbReference type="PROSITE" id="PS50850"/>
    </source>
</evidence>
<comment type="subcellular location">
    <subcellularLocation>
        <location evidence="1">Cell membrane</location>
        <topology evidence="1">Multi-pass membrane protein</topology>
    </subcellularLocation>
</comment>
<dbReference type="CDD" id="cd17369">
    <property type="entry name" value="MFS_ShiA_like"/>
    <property type="match status" value="1"/>
</dbReference>
<keyword evidence="10" id="KW-1185">Reference proteome</keyword>
<dbReference type="PANTHER" id="PTHR43045">
    <property type="entry name" value="SHIKIMATE TRANSPORTER"/>
    <property type="match status" value="1"/>
</dbReference>
<feature type="domain" description="Major facilitator superfamily (MFS) profile" evidence="8">
    <location>
        <begin position="5"/>
        <end position="417"/>
    </location>
</feature>
<feature type="transmembrane region" description="Helical" evidence="7">
    <location>
        <begin position="230"/>
        <end position="254"/>
    </location>
</feature>
<feature type="transmembrane region" description="Helical" evidence="7">
    <location>
        <begin position="143"/>
        <end position="169"/>
    </location>
</feature>
<organism evidence="9 10">
    <name type="scientific">Prauserella endophytica</name>
    <dbReference type="NCBI Taxonomy" id="1592324"/>
    <lineage>
        <taxon>Bacteria</taxon>
        <taxon>Bacillati</taxon>
        <taxon>Actinomycetota</taxon>
        <taxon>Actinomycetes</taxon>
        <taxon>Pseudonocardiales</taxon>
        <taxon>Pseudonocardiaceae</taxon>
        <taxon>Prauserella</taxon>
        <taxon>Prauserella coralliicola group</taxon>
    </lineage>
</organism>
<name>A0ABY2S9L0_9PSEU</name>
<dbReference type="PROSITE" id="PS50850">
    <property type="entry name" value="MFS"/>
    <property type="match status" value="1"/>
</dbReference>
<feature type="transmembrane region" description="Helical" evidence="7">
    <location>
        <begin position="359"/>
        <end position="382"/>
    </location>
</feature>
<comment type="caution">
    <text evidence="9">The sequence shown here is derived from an EMBL/GenBank/DDBJ whole genome shotgun (WGS) entry which is preliminary data.</text>
</comment>
<evidence type="ECO:0000313" key="9">
    <source>
        <dbReference type="EMBL" id="TKG71999.1"/>
    </source>
</evidence>
<feature type="transmembrane region" description="Helical" evidence="7">
    <location>
        <begin position="297"/>
        <end position="316"/>
    </location>
</feature>
<keyword evidence="4 7" id="KW-0812">Transmembrane</keyword>
<keyword evidence="3" id="KW-1003">Cell membrane</keyword>
<gene>
    <name evidence="9" type="ORF">FCN18_09405</name>
</gene>
<proteinExistence type="predicted"/>
<evidence type="ECO:0000256" key="2">
    <source>
        <dbReference type="ARBA" id="ARBA00022448"/>
    </source>
</evidence>
<keyword evidence="2" id="KW-0813">Transport</keyword>
<feature type="transmembrane region" description="Helical" evidence="7">
    <location>
        <begin position="388"/>
        <end position="410"/>
    </location>
</feature>
<reference evidence="9 10" key="1">
    <citation type="journal article" date="2015" name="Antonie Van Leeuwenhoek">
        <title>Prauserella endophytica sp. nov., an endophytic actinobacterium isolated from Tamarix taklamakanensis.</title>
        <authorList>
            <person name="Liu J.M."/>
            <person name="Habden X."/>
            <person name="Guo L."/>
            <person name="Tuo L."/>
            <person name="Jiang Z.K."/>
            <person name="Liu S.W."/>
            <person name="Liu X.F."/>
            <person name="Chen L."/>
            <person name="Li R.F."/>
            <person name="Zhang Y.Q."/>
            <person name="Sun C.H."/>
        </authorList>
    </citation>
    <scope>NUCLEOTIDE SEQUENCE [LARGE SCALE GENOMIC DNA]</scope>
    <source>
        <strain evidence="9 10">CGMCC 4.7182</strain>
    </source>
</reference>
<dbReference type="InterPro" id="IPR011701">
    <property type="entry name" value="MFS"/>
</dbReference>
<keyword evidence="6 7" id="KW-0472">Membrane</keyword>
<feature type="transmembrane region" description="Helical" evidence="7">
    <location>
        <begin position="181"/>
        <end position="200"/>
    </location>
</feature>
<dbReference type="InterPro" id="IPR020846">
    <property type="entry name" value="MFS_dom"/>
</dbReference>
<evidence type="ECO:0000256" key="1">
    <source>
        <dbReference type="ARBA" id="ARBA00004651"/>
    </source>
</evidence>
<feature type="transmembrane region" description="Helical" evidence="7">
    <location>
        <begin position="78"/>
        <end position="96"/>
    </location>
</feature>
<feature type="transmembrane region" description="Helical" evidence="7">
    <location>
        <begin position="33"/>
        <end position="57"/>
    </location>
</feature>
<keyword evidence="5 7" id="KW-1133">Transmembrane helix</keyword>
<evidence type="ECO:0000256" key="6">
    <source>
        <dbReference type="ARBA" id="ARBA00023136"/>
    </source>
</evidence>
<dbReference type="Pfam" id="PF07690">
    <property type="entry name" value="MFS_1"/>
    <property type="match status" value="1"/>
</dbReference>
<dbReference type="SUPFAM" id="SSF103473">
    <property type="entry name" value="MFS general substrate transporter"/>
    <property type="match status" value="1"/>
</dbReference>
<evidence type="ECO:0000256" key="4">
    <source>
        <dbReference type="ARBA" id="ARBA00022692"/>
    </source>
</evidence>
<evidence type="ECO:0000256" key="7">
    <source>
        <dbReference type="SAM" id="Phobius"/>
    </source>
</evidence>
<dbReference type="Proteomes" id="UP000309992">
    <property type="component" value="Unassembled WGS sequence"/>
</dbReference>
<dbReference type="PANTHER" id="PTHR43045:SF1">
    <property type="entry name" value="SHIKIMATE TRANSPORTER"/>
    <property type="match status" value="1"/>
</dbReference>
<evidence type="ECO:0000313" key="10">
    <source>
        <dbReference type="Proteomes" id="UP000309992"/>
    </source>
</evidence>
<dbReference type="EMBL" id="SWMS01000004">
    <property type="protein sequence ID" value="TKG71999.1"/>
    <property type="molecule type" value="Genomic_DNA"/>
</dbReference>